<reference evidence="2" key="1">
    <citation type="submission" date="2022-11" db="EMBL/GenBank/DDBJ databases">
        <authorList>
            <person name="Somphong A."/>
            <person name="Phongsopitanun W."/>
        </authorList>
    </citation>
    <scope>NUCLEOTIDE SEQUENCE</scope>
    <source>
        <strain evidence="2">Pm04-4</strain>
    </source>
</reference>
<evidence type="ECO:0000313" key="3">
    <source>
        <dbReference type="Proteomes" id="UP001151002"/>
    </source>
</evidence>
<dbReference type="SUPFAM" id="SSF51905">
    <property type="entry name" value="FAD/NAD(P)-binding domain"/>
    <property type="match status" value="1"/>
</dbReference>
<organism evidence="2 3">
    <name type="scientific">Paractinoplanes pyxinae</name>
    <dbReference type="NCBI Taxonomy" id="2997416"/>
    <lineage>
        <taxon>Bacteria</taxon>
        <taxon>Bacillati</taxon>
        <taxon>Actinomycetota</taxon>
        <taxon>Actinomycetes</taxon>
        <taxon>Micromonosporales</taxon>
        <taxon>Micromonosporaceae</taxon>
        <taxon>Paractinoplanes</taxon>
    </lineage>
</organism>
<dbReference type="PANTHER" id="PTHR42841">
    <property type="entry name" value="AMINE OXIDASE"/>
    <property type="match status" value="1"/>
</dbReference>
<gene>
    <name evidence="2" type="ORF">OWR29_28125</name>
</gene>
<dbReference type="InterPro" id="IPR036188">
    <property type="entry name" value="FAD/NAD-bd_sf"/>
</dbReference>
<dbReference type="Proteomes" id="UP001151002">
    <property type="component" value="Unassembled WGS sequence"/>
</dbReference>
<dbReference type="InterPro" id="IPR002937">
    <property type="entry name" value="Amino_oxidase"/>
</dbReference>
<feature type="domain" description="Amine oxidase" evidence="1">
    <location>
        <begin position="16"/>
        <end position="411"/>
    </location>
</feature>
<protein>
    <submittedName>
        <fullName evidence="2">NAD(P)/FAD-dependent oxidoreductase</fullName>
    </submittedName>
</protein>
<sequence length="420" mass="44439">MSQPVEVDVVIVGGGLAGLSAARRLDRAGVEWLLVEASDRIGGRVATDVVDGWHFDRGFQVLNTAYPRVPALVDVDALDMRYFTSGVLVRRGGDLHRLENPLREPLSAAQTLNAGVGTLSDRLKFAALATRCATVPAKKLLDARETTAQEMLRKAGLSHRMIEEVLRPFLSGVFADRSLETSSHVLAMVLRSFARGKIGVPAAGMAALPAAIAGPLPYPQLLIGARTLEIGPGVVVTEAGELRCRAVIVATDPSAASALLPQLPRADMHGLTTFYFGADRAPIDEPTLILDGDRREIIANTIVVSNAAPEYAPPGKSLIAASVVGISAPSSASETVMRVELSRLYGVPTDDWDLLEVVNIPEALPAARVPQAQLRKPVDLGDGLFVAGDHRDSPSIQGALAGGWRTAGAVLTWLGTRVSV</sequence>
<dbReference type="RefSeq" id="WP_267566272.1">
    <property type="nucleotide sequence ID" value="NZ_JAPNTZ010000010.1"/>
</dbReference>
<evidence type="ECO:0000313" key="2">
    <source>
        <dbReference type="EMBL" id="MCY1141880.1"/>
    </source>
</evidence>
<dbReference type="EMBL" id="JAPNTZ010000010">
    <property type="protein sequence ID" value="MCY1141880.1"/>
    <property type="molecule type" value="Genomic_DNA"/>
</dbReference>
<keyword evidence="3" id="KW-1185">Reference proteome</keyword>
<accession>A0ABT4B7N6</accession>
<proteinExistence type="predicted"/>
<dbReference type="Pfam" id="PF01593">
    <property type="entry name" value="Amino_oxidase"/>
    <property type="match status" value="1"/>
</dbReference>
<name>A0ABT4B7N6_9ACTN</name>
<dbReference type="Gene3D" id="3.50.50.60">
    <property type="entry name" value="FAD/NAD(P)-binding domain"/>
    <property type="match status" value="1"/>
</dbReference>
<comment type="caution">
    <text evidence="2">The sequence shown here is derived from an EMBL/GenBank/DDBJ whole genome shotgun (WGS) entry which is preliminary data.</text>
</comment>
<evidence type="ECO:0000259" key="1">
    <source>
        <dbReference type="Pfam" id="PF01593"/>
    </source>
</evidence>